<name>A0ABT4M2R4_9BURK</name>
<dbReference type="PROSITE" id="PS51257">
    <property type="entry name" value="PROKAR_LIPOPROTEIN"/>
    <property type="match status" value="1"/>
</dbReference>
<keyword evidence="1" id="KW-0732">Signal</keyword>
<organism evidence="2 3">
    <name type="scientific">Castellaniella denitrificans</name>
    <dbReference type="NCBI Taxonomy" id="56119"/>
    <lineage>
        <taxon>Bacteria</taxon>
        <taxon>Pseudomonadati</taxon>
        <taxon>Pseudomonadota</taxon>
        <taxon>Betaproteobacteria</taxon>
        <taxon>Burkholderiales</taxon>
        <taxon>Alcaligenaceae</taxon>
        <taxon>Castellaniella</taxon>
    </lineage>
</organism>
<dbReference type="Proteomes" id="UP001068379">
    <property type="component" value="Unassembled WGS sequence"/>
</dbReference>
<proteinExistence type="predicted"/>
<evidence type="ECO:0000256" key="1">
    <source>
        <dbReference type="SAM" id="SignalP"/>
    </source>
</evidence>
<evidence type="ECO:0000313" key="2">
    <source>
        <dbReference type="EMBL" id="MCZ4328406.1"/>
    </source>
</evidence>
<dbReference type="RefSeq" id="WP_269355655.1">
    <property type="nucleotide sequence ID" value="NZ_JAPWHE010000001.1"/>
</dbReference>
<dbReference type="EMBL" id="JAPWHE010000001">
    <property type="protein sequence ID" value="MCZ4328406.1"/>
    <property type="molecule type" value="Genomic_DNA"/>
</dbReference>
<feature type="chain" id="PRO_5045132190" description="Lipoprotein" evidence="1">
    <location>
        <begin position="24"/>
        <end position="163"/>
    </location>
</feature>
<protein>
    <recommendedName>
        <fullName evidence="4">Lipoprotein</fullName>
    </recommendedName>
</protein>
<feature type="signal peptide" evidence="1">
    <location>
        <begin position="1"/>
        <end position="23"/>
    </location>
</feature>
<keyword evidence="3" id="KW-1185">Reference proteome</keyword>
<gene>
    <name evidence="2" type="ORF">O4H32_00370</name>
</gene>
<comment type="caution">
    <text evidence="2">The sequence shown here is derived from an EMBL/GenBank/DDBJ whole genome shotgun (WGS) entry which is preliminary data.</text>
</comment>
<evidence type="ECO:0000313" key="3">
    <source>
        <dbReference type="Proteomes" id="UP001068379"/>
    </source>
</evidence>
<accession>A0ABT4M2R4</accession>
<evidence type="ECO:0008006" key="4">
    <source>
        <dbReference type="Google" id="ProtNLM"/>
    </source>
</evidence>
<sequence length="163" mass="17425">MDRIRIHAWAACAAVLGVLSACAPIKPAPTAGGAQAARPSCTAAVAGDPLVGNWLSVRSEKGVAGALRTLYTLNPDGTMNYVEQIKRPRTPSQGLYESGCWAREGQTLVLRTLESNGSPVNLEDPIYTNRHRVDRVNATELRLSGPGGAVKARRMSPGYRLPF</sequence>
<reference evidence="2" key="1">
    <citation type="submission" date="2022-12" db="EMBL/GenBank/DDBJ databases">
        <title>Bacterial isolates from different developmental stages of Nematostella vectensis.</title>
        <authorList>
            <person name="Fraune S."/>
        </authorList>
    </citation>
    <scope>NUCLEOTIDE SEQUENCE</scope>
    <source>
        <strain evidence="2">G21619-S1</strain>
    </source>
</reference>